<dbReference type="Gene3D" id="3.40.50.360">
    <property type="match status" value="1"/>
</dbReference>
<name>A0A1M5Z9D5_9FIRM</name>
<dbReference type="InterPro" id="IPR051796">
    <property type="entry name" value="ISF_SsuE-like"/>
</dbReference>
<keyword evidence="2" id="KW-0288">FMN</keyword>
<dbReference type="SUPFAM" id="SSF52218">
    <property type="entry name" value="Flavoproteins"/>
    <property type="match status" value="1"/>
</dbReference>
<dbReference type="OrthoDB" id="9805976at2"/>
<gene>
    <name evidence="4" type="ORF">SAMN02745823_03411</name>
</gene>
<dbReference type="InterPro" id="IPR005025">
    <property type="entry name" value="FMN_Rdtase-like_dom"/>
</dbReference>
<evidence type="ECO:0000313" key="5">
    <source>
        <dbReference type="Proteomes" id="UP000183995"/>
    </source>
</evidence>
<proteinExistence type="predicted"/>
<organism evidence="4 5">
    <name type="scientific">Sporobacter termitidis DSM 10068</name>
    <dbReference type="NCBI Taxonomy" id="1123282"/>
    <lineage>
        <taxon>Bacteria</taxon>
        <taxon>Bacillati</taxon>
        <taxon>Bacillota</taxon>
        <taxon>Clostridia</taxon>
        <taxon>Eubacteriales</taxon>
        <taxon>Oscillospiraceae</taxon>
        <taxon>Sporobacter</taxon>
    </lineage>
</organism>
<dbReference type="EMBL" id="FQXV01000015">
    <property type="protein sequence ID" value="SHI20837.1"/>
    <property type="molecule type" value="Genomic_DNA"/>
</dbReference>
<dbReference type="InterPro" id="IPR029039">
    <property type="entry name" value="Flavoprotein-like_sf"/>
</dbReference>
<dbReference type="RefSeq" id="WP_073081766.1">
    <property type="nucleotide sequence ID" value="NZ_FQXV01000015.1"/>
</dbReference>
<dbReference type="PANTHER" id="PTHR43278">
    <property type="entry name" value="NAD(P)H-DEPENDENT FMN-CONTAINING OXIDOREDUCTASE YWQN-RELATED"/>
    <property type="match status" value="1"/>
</dbReference>
<dbReference type="AlphaFoldDB" id="A0A1M5Z9D5"/>
<keyword evidence="5" id="KW-1185">Reference proteome</keyword>
<feature type="domain" description="NADPH-dependent FMN reductase-like" evidence="3">
    <location>
        <begin position="3"/>
        <end position="129"/>
    </location>
</feature>
<reference evidence="4 5" key="1">
    <citation type="submission" date="2016-11" db="EMBL/GenBank/DDBJ databases">
        <authorList>
            <person name="Jaros S."/>
            <person name="Januszkiewicz K."/>
            <person name="Wedrychowicz H."/>
        </authorList>
    </citation>
    <scope>NUCLEOTIDE SEQUENCE [LARGE SCALE GENOMIC DNA]</scope>
    <source>
        <strain evidence="4 5">DSM 10068</strain>
    </source>
</reference>
<evidence type="ECO:0000256" key="2">
    <source>
        <dbReference type="ARBA" id="ARBA00022643"/>
    </source>
</evidence>
<keyword evidence="1" id="KW-0285">Flavoprotein</keyword>
<evidence type="ECO:0000259" key="3">
    <source>
        <dbReference type="Pfam" id="PF03358"/>
    </source>
</evidence>
<dbReference type="Proteomes" id="UP000183995">
    <property type="component" value="Unassembled WGS sequence"/>
</dbReference>
<dbReference type="Pfam" id="PF03358">
    <property type="entry name" value="FMN_red"/>
    <property type="match status" value="1"/>
</dbReference>
<dbReference type="STRING" id="1123282.SAMN02745823_03411"/>
<sequence length="185" mass="20553">MKKIVVLNGSPHAHGCTAALAEKVVKAAEQRAAEVKTYHLNTMNIKGCQGCFRCQQTGRCATEDDMQPIYDDIAAADGIVLASPVYMWSMSAQLKAAVDRLFAFLRPEHQSALTPGKKVLLLFTQGQNDTNMFRHYFEHVGKNMQFMGFGDYDILVAGGTHVAEHVYSQKDVLEDAERLGKWLSE</sequence>
<accession>A0A1M5Z9D5</accession>
<evidence type="ECO:0000313" key="4">
    <source>
        <dbReference type="EMBL" id="SHI20837.1"/>
    </source>
</evidence>
<protein>
    <submittedName>
        <fullName evidence="4">Multimeric flavodoxin WrbA</fullName>
    </submittedName>
</protein>
<evidence type="ECO:0000256" key="1">
    <source>
        <dbReference type="ARBA" id="ARBA00022630"/>
    </source>
</evidence>
<dbReference type="PANTHER" id="PTHR43278:SF2">
    <property type="entry name" value="IRON-SULFUR FLAVOPROTEIN"/>
    <property type="match status" value="1"/>
</dbReference>
<dbReference type="GO" id="GO:0016491">
    <property type="term" value="F:oxidoreductase activity"/>
    <property type="evidence" value="ECO:0007669"/>
    <property type="project" value="InterPro"/>
</dbReference>